<feature type="transmembrane region" description="Helical" evidence="1">
    <location>
        <begin position="102"/>
        <end position="124"/>
    </location>
</feature>
<dbReference type="Proteomes" id="UP000052232">
    <property type="component" value="Unassembled WGS sequence"/>
</dbReference>
<dbReference type="AlphaFoldDB" id="A0A0J7XLA7"/>
<dbReference type="STRING" id="1420583.V473_21670"/>
<feature type="transmembrane region" description="Helical" evidence="1">
    <location>
        <begin position="180"/>
        <end position="197"/>
    </location>
</feature>
<accession>A0A0J7XLA7</accession>
<sequence length="314" mass="34296">MSQTIDSDLGALDWKEIIPARPDPVMLKGGVSRISRMAAPIISLVILGVVVAQLATFDLASIRTLIPTSVGFWLIFACYYASAPFADWVIFRRLWSIPTAGFFALVRKLIGNELLLGYVGELYFYSWARKRSKMVGAPFGAVKDVAILSAVVGNCVTLAMLGLAYPLFGSLHLGLDNRTLVLSISVVLSTSAVAMLYRKKLFSLPRQDLWFVVLIHFARIVVTTGLAAWMWHIALPSVSVSLWLLLSTLRLLLSRLPFVPNKDVVFAGMAIFLVGQDHQVVGLMALMAGIILATHLLVGLALTGAELVSWSQPK</sequence>
<dbReference type="PATRIC" id="fig|1420583.3.peg.4148"/>
<evidence type="ECO:0000256" key="1">
    <source>
        <dbReference type="SAM" id="Phobius"/>
    </source>
</evidence>
<organism evidence="2 3">
    <name type="scientific">Sphingobium cupriresistens LL01</name>
    <dbReference type="NCBI Taxonomy" id="1420583"/>
    <lineage>
        <taxon>Bacteria</taxon>
        <taxon>Pseudomonadati</taxon>
        <taxon>Pseudomonadota</taxon>
        <taxon>Alphaproteobacteria</taxon>
        <taxon>Sphingomonadales</taxon>
        <taxon>Sphingomonadaceae</taxon>
        <taxon>Sphingobium</taxon>
    </lineage>
</organism>
<dbReference type="EMBL" id="JACT01000006">
    <property type="protein sequence ID" value="KMS52467.1"/>
    <property type="molecule type" value="Genomic_DNA"/>
</dbReference>
<reference evidence="2 3" key="1">
    <citation type="journal article" date="2015" name="G3 (Bethesda)">
        <title>Insights into Ongoing Evolution of the Hexachlorocyclohexane Catabolic Pathway from Comparative Genomics of Ten Sphingomonadaceae Strains.</title>
        <authorList>
            <person name="Pearce S.L."/>
            <person name="Oakeshott J.G."/>
            <person name="Pandey G."/>
        </authorList>
    </citation>
    <scope>NUCLEOTIDE SEQUENCE [LARGE SCALE GENOMIC DNA]</scope>
    <source>
        <strain evidence="2 3">LL01</strain>
    </source>
</reference>
<comment type="caution">
    <text evidence="2">The sequence shown here is derived from an EMBL/GenBank/DDBJ whole genome shotgun (WGS) entry which is preliminary data.</text>
</comment>
<feature type="transmembrane region" description="Helical" evidence="1">
    <location>
        <begin position="64"/>
        <end position="82"/>
    </location>
</feature>
<keyword evidence="1" id="KW-1133">Transmembrane helix</keyword>
<keyword evidence="3" id="KW-1185">Reference proteome</keyword>
<gene>
    <name evidence="2" type="ORF">V473_21670</name>
</gene>
<protein>
    <recommendedName>
        <fullName evidence="4">Flippase-like domain-containing protein</fullName>
    </recommendedName>
</protein>
<evidence type="ECO:0000313" key="3">
    <source>
        <dbReference type="Proteomes" id="UP000052232"/>
    </source>
</evidence>
<feature type="transmembrane region" description="Helical" evidence="1">
    <location>
        <begin position="280"/>
        <end position="302"/>
    </location>
</feature>
<proteinExistence type="predicted"/>
<feature type="transmembrane region" description="Helical" evidence="1">
    <location>
        <begin position="209"/>
        <end position="234"/>
    </location>
</feature>
<keyword evidence="1" id="KW-0812">Transmembrane</keyword>
<name>A0A0J7XLA7_9SPHN</name>
<keyword evidence="1" id="KW-0472">Membrane</keyword>
<evidence type="ECO:0000313" key="2">
    <source>
        <dbReference type="EMBL" id="KMS52467.1"/>
    </source>
</evidence>
<feature type="transmembrane region" description="Helical" evidence="1">
    <location>
        <begin position="145"/>
        <end position="168"/>
    </location>
</feature>
<dbReference type="RefSeq" id="WP_066609033.1">
    <property type="nucleotide sequence ID" value="NZ_KQ130437.1"/>
</dbReference>
<feature type="transmembrane region" description="Helical" evidence="1">
    <location>
        <begin position="37"/>
        <end position="57"/>
    </location>
</feature>
<evidence type="ECO:0008006" key="4">
    <source>
        <dbReference type="Google" id="ProtNLM"/>
    </source>
</evidence>